<dbReference type="SUPFAM" id="SSF69189">
    <property type="entry name" value="Penicillin-binding protein associated domain"/>
    <property type="match status" value="1"/>
</dbReference>
<feature type="transmembrane region" description="Helical" evidence="3">
    <location>
        <begin position="430"/>
        <end position="450"/>
    </location>
</feature>
<dbReference type="GO" id="GO:0030655">
    <property type="term" value="P:beta-lactam antibiotic catabolic process"/>
    <property type="evidence" value="ECO:0007669"/>
    <property type="project" value="InterPro"/>
</dbReference>
<keyword evidence="3" id="KW-1133">Transmembrane helix</keyword>
<feature type="compositionally biased region" description="Basic and acidic residues" evidence="2">
    <location>
        <begin position="161"/>
        <end position="181"/>
    </location>
</feature>
<dbReference type="GO" id="GO:0046677">
    <property type="term" value="P:response to antibiotic"/>
    <property type="evidence" value="ECO:0007669"/>
    <property type="project" value="InterPro"/>
</dbReference>
<evidence type="ECO:0000256" key="2">
    <source>
        <dbReference type="SAM" id="MobiDB-lite"/>
    </source>
</evidence>
<keyword evidence="7" id="KW-0378">Hydrolase</keyword>
<proteinExistence type="predicted"/>
<feature type="region of interest" description="Disordered" evidence="2">
    <location>
        <begin position="158"/>
        <end position="181"/>
    </location>
</feature>
<feature type="chain" id="PRO_5030041567" evidence="4">
    <location>
        <begin position="25"/>
        <end position="457"/>
    </location>
</feature>
<keyword evidence="7" id="KW-0645">Protease</keyword>
<dbReference type="RefSeq" id="WP_095085834.1">
    <property type="nucleotide sequence ID" value="NZ_BMDM01000007.1"/>
</dbReference>
<dbReference type="AlphaFoldDB" id="A0A239YFN2"/>
<dbReference type="InterPro" id="IPR001967">
    <property type="entry name" value="Peptidase_S11_N"/>
</dbReference>
<keyword evidence="3" id="KW-0812">Transmembrane</keyword>
<dbReference type="NCBIfam" id="NF038258">
    <property type="entry name" value="PBP4_Staph"/>
    <property type="match status" value="1"/>
</dbReference>
<dbReference type="PANTHER" id="PTHR35333:SF4">
    <property type="entry name" value="SLR0121 PROTEIN"/>
    <property type="match status" value="1"/>
</dbReference>
<gene>
    <name evidence="7" type="primary">dacA</name>
    <name evidence="7" type="ORF">SAMEA4384403_00322</name>
</gene>
<evidence type="ECO:0000256" key="1">
    <source>
        <dbReference type="ARBA" id="ARBA00003217"/>
    </source>
</evidence>
<comment type="function">
    <text evidence="1">Removes C-terminal D-alanyl residues from sugar-peptide cell wall precursors.</text>
</comment>
<dbReference type="PANTHER" id="PTHR35333">
    <property type="entry name" value="BETA-LACTAMASE"/>
    <property type="match status" value="1"/>
</dbReference>
<dbReference type="InterPro" id="IPR037091">
    <property type="entry name" value="Pen-bd_prot4_C_dom_sf"/>
</dbReference>
<organism evidence="7 8">
    <name type="scientific">Mammaliicoccus stepanovicii</name>
    <dbReference type="NCBI Taxonomy" id="643214"/>
    <lineage>
        <taxon>Bacteria</taxon>
        <taxon>Bacillati</taxon>
        <taxon>Bacillota</taxon>
        <taxon>Bacilli</taxon>
        <taxon>Bacillales</taxon>
        <taxon>Staphylococcaceae</taxon>
        <taxon>Mammaliicoccus</taxon>
    </lineage>
</organism>
<dbReference type="InterPro" id="IPR015294">
    <property type="entry name" value="Pen-bd_prot4_C_dom"/>
</dbReference>
<accession>A0A239YFN2</accession>
<dbReference type="Gene3D" id="2.30.140.20">
    <property type="entry name" value="Penicillin-binding protein 4, C-terminal domain"/>
    <property type="match status" value="1"/>
</dbReference>
<dbReference type="EMBL" id="LT906462">
    <property type="protein sequence ID" value="SNV57226.1"/>
    <property type="molecule type" value="Genomic_DNA"/>
</dbReference>
<evidence type="ECO:0000313" key="8">
    <source>
        <dbReference type="Proteomes" id="UP000242084"/>
    </source>
</evidence>
<dbReference type="GO" id="GO:0009002">
    <property type="term" value="F:serine-type D-Ala-D-Ala carboxypeptidase activity"/>
    <property type="evidence" value="ECO:0007669"/>
    <property type="project" value="UniProtKB-EC"/>
</dbReference>
<dbReference type="GO" id="GO:0008800">
    <property type="term" value="F:beta-lactamase activity"/>
    <property type="evidence" value="ECO:0007669"/>
    <property type="project" value="InterPro"/>
</dbReference>
<dbReference type="InterPro" id="IPR012338">
    <property type="entry name" value="Beta-lactam/transpept-like"/>
</dbReference>
<dbReference type="EC" id="3.4.16.4" evidence="7"/>
<feature type="domain" description="Penicillin-binding protein 4 C-terminal" evidence="6">
    <location>
        <begin position="347"/>
        <end position="408"/>
    </location>
</feature>
<dbReference type="KEGG" id="sste:SAMEA4384403_0322"/>
<keyword evidence="3" id="KW-0472">Membrane</keyword>
<evidence type="ECO:0000259" key="6">
    <source>
        <dbReference type="Pfam" id="PF09211"/>
    </source>
</evidence>
<evidence type="ECO:0000256" key="3">
    <source>
        <dbReference type="SAM" id="Phobius"/>
    </source>
</evidence>
<keyword evidence="7" id="KW-0121">Carboxypeptidase</keyword>
<dbReference type="Pfam" id="PF00768">
    <property type="entry name" value="Peptidase_S11"/>
    <property type="match status" value="2"/>
</dbReference>
<evidence type="ECO:0000259" key="5">
    <source>
        <dbReference type="Pfam" id="PF00768"/>
    </source>
</evidence>
<reference evidence="7 8" key="1">
    <citation type="submission" date="2017-06" db="EMBL/GenBank/DDBJ databases">
        <authorList>
            <consortium name="Pathogen Informatics"/>
        </authorList>
    </citation>
    <scope>NUCLEOTIDE SEQUENCE [LARGE SCALE GENOMIC DNA]</scope>
    <source>
        <strain evidence="7 8">NCTC13839</strain>
    </source>
</reference>
<dbReference type="Pfam" id="PF09211">
    <property type="entry name" value="DUF1958"/>
    <property type="match status" value="1"/>
</dbReference>
<dbReference type="Gene3D" id="3.40.710.10">
    <property type="entry name" value="DD-peptidase/beta-lactamase superfamily"/>
    <property type="match status" value="1"/>
</dbReference>
<dbReference type="Proteomes" id="UP000242084">
    <property type="component" value="Chromosome 1"/>
</dbReference>
<evidence type="ECO:0000313" key="7">
    <source>
        <dbReference type="EMBL" id="SNV57226.1"/>
    </source>
</evidence>
<evidence type="ECO:0000256" key="4">
    <source>
        <dbReference type="SAM" id="SignalP"/>
    </source>
</evidence>
<feature type="signal peptide" evidence="4">
    <location>
        <begin position="1"/>
        <end position="24"/>
    </location>
</feature>
<dbReference type="InterPro" id="IPR000871">
    <property type="entry name" value="Beta-lactam_class-A"/>
</dbReference>
<keyword evidence="8" id="KW-1185">Reference proteome</keyword>
<dbReference type="InterPro" id="IPR015956">
    <property type="entry name" value="Peniciliin-bd_prot_C_sf"/>
</dbReference>
<sequence>MRKCLLSLFTILLLSIPFSQGIYAADNPKSPTQVANDAGYGLGEIYEPEGAINYSSETGQIMYEYKIDAKWYPASMSKLMTLYLTEKAINSGKLNKNAKVKMTNEEYRLSTLPELSNTKLYPGDVYTISEIMQITVSNSSNAGAMILGRETMKAENLASAKKIDKKDKDSDKNTASKKQKQDLDSDFVDYMNETAKKLGMTNTKFYNSNGASNNLLLEYKAKRYQSDEDNYSTSRDYAILTQHLVKQYPDILEYTKLVAPTVHNITYYTYNHSLEGADMALKGTDGLKTGSSDTADYNHSLSTKRNGLRINQIIFGAGDYNSVGGEKERNMIGNSLMEKSFNEYEWKKVLSKGSQKINGKKYYVTQDLYDVVRKGEKYKVVLKDGKAHIEYNRSFINDSYGPPSVDVETPSKHKFNQTKEKITNKDNRPIAITASVILLIGILLLITWLIQQRKKSK</sequence>
<protein>
    <submittedName>
        <fullName evidence="7">Penicillin binding protein 4</fullName>
        <ecNumber evidence="7">3.4.16.4</ecNumber>
    </submittedName>
</protein>
<feature type="domain" description="Peptidase S11 D-alanyl-D-alanine carboxypeptidase A N-terminal" evidence="5">
    <location>
        <begin position="185"/>
        <end position="317"/>
    </location>
</feature>
<name>A0A239YFN2_9STAP</name>
<feature type="domain" description="Peptidase S11 D-alanyl-D-alanine carboxypeptidase A N-terminal" evidence="5">
    <location>
        <begin position="51"/>
        <end position="145"/>
    </location>
</feature>
<dbReference type="SUPFAM" id="SSF56601">
    <property type="entry name" value="beta-lactamase/transpeptidase-like"/>
    <property type="match status" value="1"/>
</dbReference>
<keyword evidence="4" id="KW-0732">Signal</keyword>
<dbReference type="OrthoDB" id="9791132at2"/>
<dbReference type="GO" id="GO:0006508">
    <property type="term" value="P:proteolysis"/>
    <property type="evidence" value="ECO:0007669"/>
    <property type="project" value="InterPro"/>
</dbReference>